<dbReference type="PANTHER" id="PTHR31900:SF34">
    <property type="entry name" value="EMB|CAB62440.1-RELATED"/>
    <property type="match status" value="1"/>
</dbReference>
<dbReference type="InterPro" id="IPR050232">
    <property type="entry name" value="FBL13/AtMIF1-like"/>
</dbReference>
<evidence type="ECO:0000313" key="3">
    <source>
        <dbReference type="EMBL" id="KAL2467690.1"/>
    </source>
</evidence>
<evidence type="ECO:0000259" key="1">
    <source>
        <dbReference type="Pfam" id="PF00646"/>
    </source>
</evidence>
<dbReference type="SUPFAM" id="SSF52047">
    <property type="entry name" value="RNI-like"/>
    <property type="match status" value="1"/>
</dbReference>
<dbReference type="PANTHER" id="PTHR31900">
    <property type="entry name" value="F-BOX/RNI SUPERFAMILY PROTEIN-RELATED"/>
    <property type="match status" value="1"/>
</dbReference>
<dbReference type="Proteomes" id="UP001604277">
    <property type="component" value="Unassembled WGS sequence"/>
</dbReference>
<evidence type="ECO:0000259" key="2">
    <source>
        <dbReference type="Pfam" id="PF24758"/>
    </source>
</evidence>
<comment type="caution">
    <text evidence="3">The sequence shown here is derived from an EMBL/GenBank/DDBJ whole genome shotgun (WGS) entry which is preliminary data.</text>
</comment>
<sequence length="383" mass="44600">MEIQEDRISILPDVLLHQILPLIDLKQAVQTCVLSKRWRHLWATLAILDFDFRRHAIRSGVDLSWSHHHEEHMPRFMNFANQIISCRDINSSISNFRLSSSNFTSTNASFVEKWVDYVINHNVQELDIDAYHSPKPLKFPQSLFVCKSLQVLKLRHYFDSMIIPKPFSLPNLKILHLDRFPFRDNDPFSFSKDPFSGFPNLEELILRRSEVSGLIISAPKLRILELSFRGYNPEFSSEVKMEKIWTPMLNSFKFEGQVSLVCPIGELPCLEEVYFDLYPILESPYTDSVKQKMPLNLTRMLQQLGNAKSVTLTLSTIEVLGMDSRLLEQNPSPFPIMKHLKVTERDHIIDLPQNVMNYMTKGVYNLMVEYHIIGFCSLEILFH</sequence>
<dbReference type="InterPro" id="IPR032675">
    <property type="entry name" value="LRR_dom_sf"/>
</dbReference>
<dbReference type="Pfam" id="PF00646">
    <property type="entry name" value="F-box"/>
    <property type="match status" value="1"/>
</dbReference>
<dbReference type="InterPro" id="IPR036047">
    <property type="entry name" value="F-box-like_dom_sf"/>
</dbReference>
<proteinExistence type="predicted"/>
<dbReference type="InterPro" id="IPR001810">
    <property type="entry name" value="F-box_dom"/>
</dbReference>
<dbReference type="EMBL" id="JBFOLJ010000017">
    <property type="protein sequence ID" value="KAL2467690.1"/>
    <property type="molecule type" value="Genomic_DNA"/>
</dbReference>
<feature type="domain" description="F-box/LRR-repeat protein 15/At3g58940/PEG3-like LRR" evidence="2">
    <location>
        <begin position="111"/>
        <end position="183"/>
    </location>
</feature>
<dbReference type="AlphaFoldDB" id="A0ABD1PUU4"/>
<name>A0ABD1PUU4_9LAMI</name>
<feature type="domain" description="F-box" evidence="1">
    <location>
        <begin position="8"/>
        <end position="45"/>
    </location>
</feature>
<organism evidence="3 4">
    <name type="scientific">Forsythia ovata</name>
    <dbReference type="NCBI Taxonomy" id="205694"/>
    <lineage>
        <taxon>Eukaryota</taxon>
        <taxon>Viridiplantae</taxon>
        <taxon>Streptophyta</taxon>
        <taxon>Embryophyta</taxon>
        <taxon>Tracheophyta</taxon>
        <taxon>Spermatophyta</taxon>
        <taxon>Magnoliopsida</taxon>
        <taxon>eudicotyledons</taxon>
        <taxon>Gunneridae</taxon>
        <taxon>Pentapetalae</taxon>
        <taxon>asterids</taxon>
        <taxon>lamiids</taxon>
        <taxon>Lamiales</taxon>
        <taxon>Oleaceae</taxon>
        <taxon>Forsythieae</taxon>
        <taxon>Forsythia</taxon>
    </lineage>
</organism>
<dbReference type="SUPFAM" id="SSF81383">
    <property type="entry name" value="F-box domain"/>
    <property type="match status" value="1"/>
</dbReference>
<dbReference type="InterPro" id="IPR053781">
    <property type="entry name" value="F-box_AtFBL13-like"/>
</dbReference>
<gene>
    <name evidence="3" type="ORF">Fot_51215</name>
</gene>
<evidence type="ECO:0000313" key="4">
    <source>
        <dbReference type="Proteomes" id="UP001604277"/>
    </source>
</evidence>
<dbReference type="Gene3D" id="1.20.1280.50">
    <property type="match status" value="1"/>
</dbReference>
<protein>
    <submittedName>
        <fullName evidence="3">F-box/LRR-repeat protein-like</fullName>
    </submittedName>
</protein>
<dbReference type="Gene3D" id="3.80.10.10">
    <property type="entry name" value="Ribonuclease Inhibitor"/>
    <property type="match status" value="1"/>
</dbReference>
<dbReference type="InterPro" id="IPR055411">
    <property type="entry name" value="LRR_FXL15/At3g58940/PEG3-like"/>
</dbReference>
<accession>A0ABD1PUU4</accession>
<keyword evidence="4" id="KW-1185">Reference proteome</keyword>
<dbReference type="CDD" id="cd22160">
    <property type="entry name" value="F-box_AtFBL13-like"/>
    <property type="match status" value="1"/>
</dbReference>
<reference evidence="4" key="1">
    <citation type="submission" date="2024-07" db="EMBL/GenBank/DDBJ databases">
        <title>Two chromosome-level genome assemblies of Korean endemic species Abeliophyllum distichum and Forsythia ovata (Oleaceae).</title>
        <authorList>
            <person name="Jang H."/>
        </authorList>
    </citation>
    <scope>NUCLEOTIDE SEQUENCE [LARGE SCALE GENOMIC DNA]</scope>
</reference>
<dbReference type="Pfam" id="PF24758">
    <property type="entry name" value="LRR_At5g56370"/>
    <property type="match status" value="1"/>
</dbReference>